<gene>
    <name evidence="1" type="ORF">POCTA_138.1.T1460127</name>
</gene>
<proteinExistence type="predicted"/>
<protein>
    <recommendedName>
        <fullName evidence="3">Tetratricopeptide repeat protein</fullName>
    </recommendedName>
</protein>
<evidence type="ECO:0000313" key="2">
    <source>
        <dbReference type="Proteomes" id="UP000683925"/>
    </source>
</evidence>
<dbReference type="EMBL" id="CAJJDP010000148">
    <property type="protein sequence ID" value="CAD8209250.1"/>
    <property type="molecule type" value="Genomic_DNA"/>
</dbReference>
<keyword evidence="2" id="KW-1185">Reference proteome</keyword>
<accession>A0A8S1Y6N3</accession>
<evidence type="ECO:0008006" key="3">
    <source>
        <dbReference type="Google" id="ProtNLM"/>
    </source>
</evidence>
<sequence>MNQDYGAAIIYQNSDDQKDGNQNAQIKLIKQILLYKYSEAVILVDQALQQGPNYSNSQHCKVESLRMHGYYDNAINQDDNAFQERQDLIDVFAMSLIYMKENVIMMLLNQIDQAIIQTDKALQIISIILIHYIAKRSVQECLSNLMKQSFGQVKLCKQIQNIVIHYVSRRFNVT</sequence>
<dbReference type="Proteomes" id="UP000683925">
    <property type="component" value="Unassembled WGS sequence"/>
</dbReference>
<name>A0A8S1Y6N3_PAROT</name>
<reference evidence="1" key="1">
    <citation type="submission" date="2021-01" db="EMBL/GenBank/DDBJ databases">
        <authorList>
            <consortium name="Genoscope - CEA"/>
            <person name="William W."/>
        </authorList>
    </citation>
    <scope>NUCLEOTIDE SEQUENCE</scope>
</reference>
<evidence type="ECO:0000313" key="1">
    <source>
        <dbReference type="EMBL" id="CAD8209250.1"/>
    </source>
</evidence>
<organism evidence="1 2">
    <name type="scientific">Paramecium octaurelia</name>
    <dbReference type="NCBI Taxonomy" id="43137"/>
    <lineage>
        <taxon>Eukaryota</taxon>
        <taxon>Sar</taxon>
        <taxon>Alveolata</taxon>
        <taxon>Ciliophora</taxon>
        <taxon>Intramacronucleata</taxon>
        <taxon>Oligohymenophorea</taxon>
        <taxon>Peniculida</taxon>
        <taxon>Parameciidae</taxon>
        <taxon>Paramecium</taxon>
    </lineage>
</organism>
<dbReference type="AlphaFoldDB" id="A0A8S1Y6N3"/>
<comment type="caution">
    <text evidence="1">The sequence shown here is derived from an EMBL/GenBank/DDBJ whole genome shotgun (WGS) entry which is preliminary data.</text>
</comment>